<gene>
    <name evidence="2" type="ORF">C1Y40_05863</name>
</gene>
<dbReference type="Proteomes" id="UP000238296">
    <property type="component" value="Unassembled WGS sequence"/>
</dbReference>
<proteinExistence type="predicted"/>
<protein>
    <submittedName>
        <fullName evidence="2">Uncharacterized protein</fullName>
    </submittedName>
</protein>
<name>A0A2S8BBE0_9MYCO</name>
<evidence type="ECO:0000313" key="3">
    <source>
        <dbReference type="Proteomes" id="UP000238296"/>
    </source>
</evidence>
<sequence length="29" mass="3054">MTPAPATMQWGHPQARSAEGAEAMRRSGA</sequence>
<reference evidence="2 3" key="1">
    <citation type="journal article" date="2017" name="Int. J. Syst. Evol. Microbiol.">
        <title>Mycobacterium talmoniae sp. nov., a slowly growing mycobacterium isolated from human respiratory samples.</title>
        <authorList>
            <person name="Davidson R.M."/>
            <person name="DeGroote M.A."/>
            <person name="Marola J.L."/>
            <person name="Buss S."/>
            <person name="Jones V."/>
            <person name="McNeil M.R."/>
            <person name="Freifeld A.G."/>
            <person name="Elaine Epperson L."/>
            <person name="Hasan N.A."/>
            <person name="Jackson M."/>
            <person name="Iwen P.C."/>
            <person name="Salfinger M."/>
            <person name="Strong M."/>
        </authorList>
    </citation>
    <scope>NUCLEOTIDE SEQUENCE [LARGE SCALE GENOMIC DNA]</scope>
    <source>
        <strain evidence="2 3">ATCC BAA-2683</strain>
    </source>
</reference>
<accession>A0A2S8BBE0</accession>
<evidence type="ECO:0000256" key="1">
    <source>
        <dbReference type="SAM" id="MobiDB-lite"/>
    </source>
</evidence>
<organism evidence="2 3">
    <name type="scientific">Mycobacterium talmoniae</name>
    <dbReference type="NCBI Taxonomy" id="1858794"/>
    <lineage>
        <taxon>Bacteria</taxon>
        <taxon>Bacillati</taxon>
        <taxon>Actinomycetota</taxon>
        <taxon>Actinomycetes</taxon>
        <taxon>Mycobacteriales</taxon>
        <taxon>Mycobacteriaceae</taxon>
        <taxon>Mycobacterium</taxon>
    </lineage>
</organism>
<evidence type="ECO:0000313" key="2">
    <source>
        <dbReference type="EMBL" id="PQM43977.1"/>
    </source>
</evidence>
<dbReference type="AlphaFoldDB" id="A0A2S8BBE0"/>
<comment type="caution">
    <text evidence="2">The sequence shown here is derived from an EMBL/GenBank/DDBJ whole genome shotgun (WGS) entry which is preliminary data.</text>
</comment>
<dbReference type="EMBL" id="PPEA01001090">
    <property type="protein sequence ID" value="PQM43977.1"/>
    <property type="molecule type" value="Genomic_DNA"/>
</dbReference>
<feature type="region of interest" description="Disordered" evidence="1">
    <location>
        <begin position="1"/>
        <end position="29"/>
    </location>
</feature>